<evidence type="ECO:0000313" key="3">
    <source>
        <dbReference type="EMBL" id="GGJ10536.1"/>
    </source>
</evidence>
<feature type="transmembrane region" description="Helical" evidence="1">
    <location>
        <begin position="88"/>
        <end position="106"/>
    </location>
</feature>
<gene>
    <name evidence="3" type="ORF">GCM10010885_19680</name>
</gene>
<keyword evidence="1" id="KW-1133">Transmembrane helix</keyword>
<reference evidence="3" key="1">
    <citation type="journal article" date="2014" name="Int. J. Syst. Evol. Microbiol.">
        <title>Complete genome sequence of Corynebacterium casei LMG S-19264T (=DSM 44701T), isolated from a smear-ripened cheese.</title>
        <authorList>
            <consortium name="US DOE Joint Genome Institute (JGI-PGF)"/>
            <person name="Walter F."/>
            <person name="Albersmeier A."/>
            <person name="Kalinowski J."/>
            <person name="Ruckert C."/>
        </authorList>
    </citation>
    <scope>NUCLEOTIDE SEQUENCE</scope>
    <source>
        <strain evidence="3">JCM 18487</strain>
    </source>
</reference>
<dbReference type="Pfam" id="PF09990">
    <property type="entry name" value="DUF2231"/>
    <property type="match status" value="1"/>
</dbReference>
<feature type="transmembrane region" description="Helical" evidence="1">
    <location>
        <begin position="47"/>
        <end position="68"/>
    </location>
</feature>
<organism evidence="3 4">
    <name type="scientific">Alicyclobacillus cellulosilyticus</name>
    <dbReference type="NCBI Taxonomy" id="1003997"/>
    <lineage>
        <taxon>Bacteria</taxon>
        <taxon>Bacillati</taxon>
        <taxon>Bacillota</taxon>
        <taxon>Bacilli</taxon>
        <taxon>Bacillales</taxon>
        <taxon>Alicyclobacillaceae</taxon>
        <taxon>Alicyclobacillus</taxon>
    </lineage>
</organism>
<dbReference type="Proteomes" id="UP000637695">
    <property type="component" value="Unassembled WGS sequence"/>
</dbReference>
<sequence>MNALVHLFPPTIHPMVVHFTIAITYLAALAGFAGLIRRKERTWAQAFWVLLWLGILATLAAGLAGVVSESYVQVPYKIESMLHHHKQYGELTGVLLVLAAIVQWFAQRRSGRISWLAFLLTVAAVVTVSIAGYLGGDMVYDHGLGVHTVHPVQAQTQGRETAW</sequence>
<accession>A0A917KDV9</accession>
<name>A0A917KDV9_9BACL</name>
<reference evidence="3" key="2">
    <citation type="submission" date="2020-09" db="EMBL/GenBank/DDBJ databases">
        <authorList>
            <person name="Sun Q."/>
            <person name="Ohkuma M."/>
        </authorList>
    </citation>
    <scope>NUCLEOTIDE SEQUENCE</scope>
    <source>
        <strain evidence="3">JCM 18487</strain>
    </source>
</reference>
<protein>
    <recommendedName>
        <fullName evidence="2">DUF2231 domain-containing protein</fullName>
    </recommendedName>
</protein>
<dbReference type="EMBL" id="BMOY01000033">
    <property type="protein sequence ID" value="GGJ10536.1"/>
    <property type="molecule type" value="Genomic_DNA"/>
</dbReference>
<dbReference type="RefSeq" id="WP_188882783.1">
    <property type="nucleotide sequence ID" value="NZ_BMOY01000033.1"/>
</dbReference>
<feature type="transmembrane region" description="Helical" evidence="1">
    <location>
        <begin position="12"/>
        <end position="35"/>
    </location>
</feature>
<evidence type="ECO:0000256" key="1">
    <source>
        <dbReference type="SAM" id="Phobius"/>
    </source>
</evidence>
<comment type="caution">
    <text evidence="3">The sequence shown here is derived from an EMBL/GenBank/DDBJ whole genome shotgun (WGS) entry which is preliminary data.</text>
</comment>
<dbReference type="InterPro" id="IPR019251">
    <property type="entry name" value="DUF2231_TM"/>
</dbReference>
<dbReference type="AlphaFoldDB" id="A0A917KDV9"/>
<keyword evidence="1" id="KW-0812">Transmembrane</keyword>
<feature type="domain" description="DUF2231" evidence="2">
    <location>
        <begin position="11"/>
        <end position="147"/>
    </location>
</feature>
<feature type="transmembrane region" description="Helical" evidence="1">
    <location>
        <begin position="113"/>
        <end position="134"/>
    </location>
</feature>
<evidence type="ECO:0000313" key="4">
    <source>
        <dbReference type="Proteomes" id="UP000637695"/>
    </source>
</evidence>
<keyword evidence="1" id="KW-0472">Membrane</keyword>
<evidence type="ECO:0000259" key="2">
    <source>
        <dbReference type="Pfam" id="PF09990"/>
    </source>
</evidence>
<keyword evidence="4" id="KW-1185">Reference proteome</keyword>
<proteinExistence type="predicted"/>